<protein>
    <submittedName>
        <fullName evidence="5">9676_t:CDS:1</fullName>
    </submittedName>
</protein>
<evidence type="ECO:0000256" key="3">
    <source>
        <dbReference type="PIRSR" id="PIRSR000077-4"/>
    </source>
</evidence>
<dbReference type="InterPro" id="IPR036249">
    <property type="entry name" value="Thioredoxin-like_sf"/>
</dbReference>
<dbReference type="SUPFAM" id="SSF52833">
    <property type="entry name" value="Thioredoxin-like"/>
    <property type="match status" value="1"/>
</dbReference>
<dbReference type="Proteomes" id="UP001153678">
    <property type="component" value="Unassembled WGS sequence"/>
</dbReference>
<dbReference type="PRINTS" id="PR00421">
    <property type="entry name" value="THIOREDOXIN"/>
</dbReference>
<feature type="active site" description="Nucleophile" evidence="2">
    <location>
        <position position="31"/>
    </location>
</feature>
<keyword evidence="1 3" id="KW-1015">Disulfide bond</keyword>
<dbReference type="PIRSF" id="PIRSF000077">
    <property type="entry name" value="Thioredoxin"/>
    <property type="match status" value="1"/>
</dbReference>
<accession>A0A9W4WZU4</accession>
<dbReference type="PROSITE" id="PS00194">
    <property type="entry name" value="THIOREDOXIN_1"/>
    <property type="match status" value="1"/>
</dbReference>
<evidence type="ECO:0000256" key="2">
    <source>
        <dbReference type="PIRSR" id="PIRSR000077-1"/>
    </source>
</evidence>
<keyword evidence="3" id="KW-0676">Redox-active center</keyword>
<keyword evidence="6" id="KW-1185">Reference proteome</keyword>
<organism evidence="5 6">
    <name type="scientific">Funneliformis geosporum</name>
    <dbReference type="NCBI Taxonomy" id="1117311"/>
    <lineage>
        <taxon>Eukaryota</taxon>
        <taxon>Fungi</taxon>
        <taxon>Fungi incertae sedis</taxon>
        <taxon>Mucoromycota</taxon>
        <taxon>Glomeromycotina</taxon>
        <taxon>Glomeromycetes</taxon>
        <taxon>Glomerales</taxon>
        <taxon>Glomeraceae</taxon>
        <taxon>Funneliformis</taxon>
    </lineage>
</organism>
<dbReference type="AlphaFoldDB" id="A0A9W4WZU4"/>
<dbReference type="EMBL" id="CAMKVN010003439">
    <property type="protein sequence ID" value="CAI2184728.1"/>
    <property type="molecule type" value="Genomic_DNA"/>
</dbReference>
<feature type="site" description="Contributes to redox potential value" evidence="2">
    <location>
        <position position="32"/>
    </location>
</feature>
<evidence type="ECO:0000313" key="5">
    <source>
        <dbReference type="EMBL" id="CAI2184728.1"/>
    </source>
</evidence>
<dbReference type="PANTHER" id="PTHR46115">
    <property type="entry name" value="THIOREDOXIN-LIKE PROTEIN 1"/>
    <property type="match status" value="1"/>
</dbReference>
<feature type="active site" description="Nucleophile" evidence="2">
    <location>
        <position position="34"/>
    </location>
</feature>
<comment type="caution">
    <text evidence="5">The sequence shown here is derived from an EMBL/GenBank/DDBJ whole genome shotgun (WGS) entry which is preliminary data.</text>
</comment>
<feature type="site" description="Contributes to redox potential value" evidence="2">
    <location>
        <position position="33"/>
    </location>
</feature>
<dbReference type="Pfam" id="PF00085">
    <property type="entry name" value="Thioredoxin"/>
    <property type="match status" value="1"/>
</dbReference>
<evidence type="ECO:0000313" key="6">
    <source>
        <dbReference type="Proteomes" id="UP001153678"/>
    </source>
</evidence>
<dbReference type="InterPro" id="IPR005746">
    <property type="entry name" value="Thioredoxin"/>
</dbReference>
<sequence>MVVIEIKTKDEFDNYISQGKLILVDFYAVWCGPCKMISPKVEALSNDAEYSGVVFLKVDVDNGNLQKLSQDYEISAMPTFIFFKDASGNSKDKLVSPTP</sequence>
<dbReference type="OrthoDB" id="2121326at2759"/>
<reference evidence="5" key="1">
    <citation type="submission" date="2022-08" db="EMBL/GenBank/DDBJ databases">
        <authorList>
            <person name="Kallberg Y."/>
            <person name="Tangrot J."/>
            <person name="Rosling A."/>
        </authorList>
    </citation>
    <scope>NUCLEOTIDE SEQUENCE</scope>
    <source>
        <strain evidence="5">Wild A</strain>
    </source>
</reference>
<dbReference type="InterPro" id="IPR017937">
    <property type="entry name" value="Thioredoxin_CS"/>
</dbReference>
<feature type="domain" description="Thioredoxin" evidence="4">
    <location>
        <begin position="1"/>
        <end position="99"/>
    </location>
</feature>
<name>A0A9W4WZU4_9GLOM</name>
<feature type="disulfide bond" description="Redox-active" evidence="3">
    <location>
        <begin position="31"/>
        <end position="34"/>
    </location>
</feature>
<dbReference type="GO" id="GO:0015035">
    <property type="term" value="F:protein-disulfide reductase activity"/>
    <property type="evidence" value="ECO:0007669"/>
    <property type="project" value="InterPro"/>
</dbReference>
<dbReference type="Gene3D" id="3.40.30.10">
    <property type="entry name" value="Glutaredoxin"/>
    <property type="match status" value="1"/>
</dbReference>
<dbReference type="CDD" id="cd02947">
    <property type="entry name" value="TRX_family"/>
    <property type="match status" value="1"/>
</dbReference>
<dbReference type="PROSITE" id="PS51352">
    <property type="entry name" value="THIOREDOXIN_2"/>
    <property type="match status" value="1"/>
</dbReference>
<evidence type="ECO:0000256" key="1">
    <source>
        <dbReference type="ARBA" id="ARBA00023157"/>
    </source>
</evidence>
<proteinExistence type="predicted"/>
<feature type="site" description="Deprotonates C-terminal active site Cys" evidence="2">
    <location>
        <position position="25"/>
    </location>
</feature>
<gene>
    <name evidence="5" type="ORF">FWILDA_LOCUS11721</name>
</gene>
<dbReference type="InterPro" id="IPR013766">
    <property type="entry name" value="Thioredoxin_domain"/>
</dbReference>
<evidence type="ECO:0000259" key="4">
    <source>
        <dbReference type="PROSITE" id="PS51352"/>
    </source>
</evidence>